<evidence type="ECO:0000313" key="11">
    <source>
        <dbReference type="EMBL" id="KAK9881822.1"/>
    </source>
</evidence>
<dbReference type="EMBL" id="JARQZJ010000070">
    <property type="protein sequence ID" value="KAK9881822.1"/>
    <property type="molecule type" value="Genomic_DNA"/>
</dbReference>
<evidence type="ECO:0000256" key="6">
    <source>
        <dbReference type="ARBA" id="ARBA00022989"/>
    </source>
</evidence>
<comment type="caution">
    <text evidence="10">Lacks conserved residue(s) required for the propagation of feature annotation.</text>
</comment>
<evidence type="ECO:0000256" key="10">
    <source>
        <dbReference type="RuleBase" id="RU351113"/>
    </source>
</evidence>
<keyword evidence="6 10" id="KW-1133">Transmembrane helix</keyword>
<evidence type="ECO:0000256" key="9">
    <source>
        <dbReference type="ARBA" id="ARBA00023224"/>
    </source>
</evidence>
<reference evidence="11 12" key="1">
    <citation type="submission" date="2023-03" db="EMBL/GenBank/DDBJ databases">
        <title>Genome insight into feeding habits of ladybird beetles.</title>
        <authorList>
            <person name="Li H.-S."/>
            <person name="Huang Y.-H."/>
            <person name="Pang H."/>
        </authorList>
    </citation>
    <scope>NUCLEOTIDE SEQUENCE [LARGE SCALE GENOMIC DNA]</scope>
    <source>
        <strain evidence="11">SYSU_2023b</strain>
        <tissue evidence="11">Whole body</tissue>
    </source>
</reference>
<evidence type="ECO:0000313" key="12">
    <source>
        <dbReference type="Proteomes" id="UP001431783"/>
    </source>
</evidence>
<protein>
    <recommendedName>
        <fullName evidence="10">Odorant receptor</fullName>
    </recommendedName>
</protein>
<evidence type="ECO:0000256" key="7">
    <source>
        <dbReference type="ARBA" id="ARBA00023136"/>
    </source>
</evidence>
<evidence type="ECO:0000256" key="8">
    <source>
        <dbReference type="ARBA" id="ARBA00023170"/>
    </source>
</evidence>
<keyword evidence="3 10" id="KW-0716">Sensory transduction</keyword>
<comment type="caution">
    <text evidence="11">The sequence shown here is derived from an EMBL/GenBank/DDBJ whole genome shotgun (WGS) entry which is preliminary data.</text>
</comment>
<evidence type="ECO:0000256" key="5">
    <source>
        <dbReference type="ARBA" id="ARBA00022725"/>
    </source>
</evidence>
<feature type="transmembrane region" description="Helical" evidence="10">
    <location>
        <begin position="265"/>
        <end position="291"/>
    </location>
</feature>
<feature type="transmembrane region" description="Helical" evidence="10">
    <location>
        <begin position="188"/>
        <end position="213"/>
    </location>
</feature>
<dbReference type="GO" id="GO:0007165">
    <property type="term" value="P:signal transduction"/>
    <property type="evidence" value="ECO:0007669"/>
    <property type="project" value="UniProtKB-KW"/>
</dbReference>
<feature type="transmembrane region" description="Helical" evidence="10">
    <location>
        <begin position="311"/>
        <end position="329"/>
    </location>
</feature>
<dbReference type="InterPro" id="IPR004117">
    <property type="entry name" value="7tm6_olfct_rcpt"/>
</dbReference>
<keyword evidence="5 10" id="KW-0552">Olfaction</keyword>
<dbReference type="AlphaFoldDB" id="A0AAW1UPC9"/>
<keyword evidence="2" id="KW-1003">Cell membrane</keyword>
<proteinExistence type="inferred from homology"/>
<dbReference type="PANTHER" id="PTHR21137:SF35">
    <property type="entry name" value="ODORANT RECEPTOR 19A-RELATED"/>
    <property type="match status" value="1"/>
</dbReference>
<sequence length="404" mass="47155">MKTFKKSDVQKLGSMIMYKKCANMKEFRRNMKDELKLLLYLTLYPMKFKPIFLYIIYVACQFSFALCLTTYRLLSTFDKNLLLKHGSFGGIEIFVLINLWTVLFKFRKMTWFINLLNDIFIPIDEDILGKQKYKNIMYNIKFVKIISVLNYSLAIGAAFGFTLSPEYFNTRTYLAIWIRENFENHSEYLLFFIHMSNFPVALVLVSLCIVMTYSGTRAIFQLIVINKGIEGICDSHIHPNRRYNSKIYQAMVRQKLKMCVMMHEICIRISLIGAEIIYVPIVLFSVGGVILGGSLLLEFFTNDPTEMSNQYFGIICFSLAGLISATLYVSSGQLLKDESEKTYNLLVHLPWYYMNKENKQIYSIFLQRAATPISMTNNLIEINFLLLVRRIFELICKKEIIVRL</sequence>
<dbReference type="Proteomes" id="UP001431783">
    <property type="component" value="Unassembled WGS sequence"/>
</dbReference>
<comment type="similarity">
    <text evidence="10">Belongs to the insect chemoreceptor superfamily. Heteromeric odorant receptor channel (TC 1.A.69) family.</text>
</comment>
<name>A0AAW1UPC9_9CUCU</name>
<evidence type="ECO:0000256" key="1">
    <source>
        <dbReference type="ARBA" id="ARBA00004651"/>
    </source>
</evidence>
<evidence type="ECO:0000256" key="3">
    <source>
        <dbReference type="ARBA" id="ARBA00022606"/>
    </source>
</evidence>
<dbReference type="GO" id="GO:0005549">
    <property type="term" value="F:odorant binding"/>
    <property type="evidence" value="ECO:0007669"/>
    <property type="project" value="InterPro"/>
</dbReference>
<keyword evidence="7 10" id="KW-0472">Membrane</keyword>
<keyword evidence="4 10" id="KW-0812">Transmembrane</keyword>
<accession>A0AAW1UPC9</accession>
<feature type="transmembrane region" description="Helical" evidence="10">
    <location>
        <begin position="142"/>
        <end position="163"/>
    </location>
</feature>
<organism evidence="11 12">
    <name type="scientific">Henosepilachna vigintioctopunctata</name>
    <dbReference type="NCBI Taxonomy" id="420089"/>
    <lineage>
        <taxon>Eukaryota</taxon>
        <taxon>Metazoa</taxon>
        <taxon>Ecdysozoa</taxon>
        <taxon>Arthropoda</taxon>
        <taxon>Hexapoda</taxon>
        <taxon>Insecta</taxon>
        <taxon>Pterygota</taxon>
        <taxon>Neoptera</taxon>
        <taxon>Endopterygota</taxon>
        <taxon>Coleoptera</taxon>
        <taxon>Polyphaga</taxon>
        <taxon>Cucujiformia</taxon>
        <taxon>Coccinelloidea</taxon>
        <taxon>Coccinellidae</taxon>
        <taxon>Epilachninae</taxon>
        <taxon>Epilachnini</taxon>
        <taxon>Henosepilachna</taxon>
    </lineage>
</organism>
<dbReference type="Pfam" id="PF02949">
    <property type="entry name" value="7tm_6"/>
    <property type="match status" value="1"/>
</dbReference>
<dbReference type="PANTHER" id="PTHR21137">
    <property type="entry name" value="ODORANT RECEPTOR"/>
    <property type="match status" value="1"/>
</dbReference>
<evidence type="ECO:0000256" key="2">
    <source>
        <dbReference type="ARBA" id="ARBA00022475"/>
    </source>
</evidence>
<feature type="transmembrane region" description="Helical" evidence="10">
    <location>
        <begin position="86"/>
        <end position="106"/>
    </location>
</feature>
<gene>
    <name evidence="11" type="ORF">WA026_017334</name>
</gene>
<keyword evidence="9 10" id="KW-0807">Transducer</keyword>
<comment type="subcellular location">
    <subcellularLocation>
        <location evidence="1 10">Cell membrane</location>
        <topology evidence="1 10">Multi-pass membrane protein</topology>
    </subcellularLocation>
</comment>
<dbReference type="GO" id="GO:0005886">
    <property type="term" value="C:plasma membrane"/>
    <property type="evidence" value="ECO:0007669"/>
    <property type="project" value="UniProtKB-SubCell"/>
</dbReference>
<keyword evidence="12" id="KW-1185">Reference proteome</keyword>
<keyword evidence="8 10" id="KW-0675">Receptor</keyword>
<feature type="transmembrane region" description="Helical" evidence="10">
    <location>
        <begin position="51"/>
        <end position="74"/>
    </location>
</feature>
<dbReference type="GO" id="GO:0004984">
    <property type="term" value="F:olfactory receptor activity"/>
    <property type="evidence" value="ECO:0007669"/>
    <property type="project" value="InterPro"/>
</dbReference>
<evidence type="ECO:0000256" key="4">
    <source>
        <dbReference type="ARBA" id="ARBA00022692"/>
    </source>
</evidence>